<protein>
    <submittedName>
        <fullName evidence="1">Uncharacterized protein</fullName>
    </submittedName>
</protein>
<evidence type="ECO:0000313" key="1">
    <source>
        <dbReference type="EMBL" id="PTQ82152.1"/>
    </source>
</evidence>
<dbReference type="AlphaFoldDB" id="A0A2T5IE95"/>
<dbReference type="RefSeq" id="WP_219906611.1">
    <property type="nucleotide sequence ID" value="NZ_QAOK01000006.1"/>
</dbReference>
<sequence length="52" mass="5965">MNTVEAHIHFKPGLITEDGQVTDEPTADFLRNYMNELHAFIVRVLTVLPRLT</sequence>
<dbReference type="EMBL" id="QAOK01000006">
    <property type="protein sequence ID" value="PTQ82152.1"/>
    <property type="molecule type" value="Genomic_DNA"/>
</dbReference>
<name>A0A2T5IE95_9PROT</name>
<accession>A0A2T5IE95</accession>
<dbReference type="Proteomes" id="UP000244152">
    <property type="component" value="Unassembled WGS sequence"/>
</dbReference>
<proteinExistence type="predicted"/>
<organism evidence="1 2">
    <name type="scientific">Nitrosospira multiformis</name>
    <dbReference type="NCBI Taxonomy" id="1231"/>
    <lineage>
        <taxon>Bacteria</taxon>
        <taxon>Pseudomonadati</taxon>
        <taxon>Pseudomonadota</taxon>
        <taxon>Betaproteobacteria</taxon>
        <taxon>Nitrosomonadales</taxon>
        <taxon>Nitrosomonadaceae</taxon>
        <taxon>Nitrosospira</taxon>
    </lineage>
</organism>
<comment type="caution">
    <text evidence="1">The sequence shown here is derived from an EMBL/GenBank/DDBJ whole genome shotgun (WGS) entry which is preliminary data.</text>
</comment>
<gene>
    <name evidence="1" type="ORF">C8R21_106133</name>
</gene>
<reference evidence="1 2" key="1">
    <citation type="submission" date="2018-04" db="EMBL/GenBank/DDBJ databases">
        <title>Active sludge and wastewater microbial communities from Klosterneuburg, Austria.</title>
        <authorList>
            <person name="Wagner M."/>
        </authorList>
    </citation>
    <scope>NUCLEOTIDE SEQUENCE [LARGE SCALE GENOMIC DNA]</scope>
    <source>
        <strain evidence="1 2">Nl12</strain>
    </source>
</reference>
<evidence type="ECO:0000313" key="2">
    <source>
        <dbReference type="Proteomes" id="UP000244152"/>
    </source>
</evidence>